<dbReference type="EMBL" id="GBRH01279489">
    <property type="protein sequence ID" value="JAD18406.1"/>
    <property type="molecule type" value="Transcribed_RNA"/>
</dbReference>
<reference evidence="1" key="2">
    <citation type="journal article" date="2015" name="Data Brief">
        <title>Shoot transcriptome of the giant reed, Arundo donax.</title>
        <authorList>
            <person name="Barrero R.A."/>
            <person name="Guerrero F.D."/>
            <person name="Moolhuijzen P."/>
            <person name="Goolsby J.A."/>
            <person name="Tidwell J."/>
            <person name="Bellgard S.E."/>
            <person name="Bellgard M.I."/>
        </authorList>
    </citation>
    <scope>NUCLEOTIDE SEQUENCE</scope>
    <source>
        <tissue evidence="1">Shoot tissue taken approximately 20 cm above the soil surface</tissue>
    </source>
</reference>
<name>A0A0A8XX01_ARUDO</name>
<evidence type="ECO:0000313" key="1">
    <source>
        <dbReference type="EMBL" id="JAD18406.1"/>
    </source>
</evidence>
<organism evidence="1">
    <name type="scientific">Arundo donax</name>
    <name type="common">Giant reed</name>
    <name type="synonym">Donax arundinaceus</name>
    <dbReference type="NCBI Taxonomy" id="35708"/>
    <lineage>
        <taxon>Eukaryota</taxon>
        <taxon>Viridiplantae</taxon>
        <taxon>Streptophyta</taxon>
        <taxon>Embryophyta</taxon>
        <taxon>Tracheophyta</taxon>
        <taxon>Spermatophyta</taxon>
        <taxon>Magnoliopsida</taxon>
        <taxon>Liliopsida</taxon>
        <taxon>Poales</taxon>
        <taxon>Poaceae</taxon>
        <taxon>PACMAD clade</taxon>
        <taxon>Arundinoideae</taxon>
        <taxon>Arundineae</taxon>
        <taxon>Arundo</taxon>
    </lineage>
</organism>
<proteinExistence type="predicted"/>
<protein>
    <submittedName>
        <fullName evidence="1">Uncharacterized protein</fullName>
    </submittedName>
</protein>
<sequence length="14" mass="1731">MQFSSIFLLYFSFT</sequence>
<accession>A0A0A8XX01</accession>
<reference evidence="1" key="1">
    <citation type="submission" date="2014-09" db="EMBL/GenBank/DDBJ databases">
        <authorList>
            <person name="Magalhaes I.L.F."/>
            <person name="Oliveira U."/>
            <person name="Santos F.R."/>
            <person name="Vidigal T.H.D.A."/>
            <person name="Brescovit A.D."/>
            <person name="Santos A.J."/>
        </authorList>
    </citation>
    <scope>NUCLEOTIDE SEQUENCE</scope>
    <source>
        <tissue evidence="1">Shoot tissue taken approximately 20 cm above the soil surface</tissue>
    </source>
</reference>